<gene>
    <name evidence="3" type="ORF">TRUGW13939_10603</name>
</gene>
<organism evidence="3 4">
    <name type="scientific">Talaromyces rugulosus</name>
    <name type="common">Penicillium rugulosum</name>
    <dbReference type="NCBI Taxonomy" id="121627"/>
    <lineage>
        <taxon>Eukaryota</taxon>
        <taxon>Fungi</taxon>
        <taxon>Dikarya</taxon>
        <taxon>Ascomycota</taxon>
        <taxon>Pezizomycotina</taxon>
        <taxon>Eurotiomycetes</taxon>
        <taxon>Eurotiomycetidae</taxon>
        <taxon>Eurotiales</taxon>
        <taxon>Trichocomaceae</taxon>
        <taxon>Talaromyces</taxon>
        <taxon>Talaromyces sect. Islandici</taxon>
    </lineage>
</organism>
<dbReference type="Proteomes" id="UP000509510">
    <property type="component" value="Chromosome VI"/>
</dbReference>
<protein>
    <recommendedName>
        <fullName evidence="2">DUF8035 domain-containing protein</fullName>
    </recommendedName>
</protein>
<feature type="compositionally biased region" description="Basic and acidic residues" evidence="1">
    <location>
        <begin position="268"/>
        <end position="279"/>
    </location>
</feature>
<feature type="region of interest" description="Disordered" evidence="1">
    <location>
        <begin position="1"/>
        <end position="35"/>
    </location>
</feature>
<evidence type="ECO:0000259" key="2">
    <source>
        <dbReference type="Pfam" id="PF26118"/>
    </source>
</evidence>
<feature type="compositionally biased region" description="Basic and acidic residues" evidence="1">
    <location>
        <begin position="307"/>
        <end position="324"/>
    </location>
</feature>
<evidence type="ECO:0000256" key="1">
    <source>
        <dbReference type="SAM" id="MobiDB-lite"/>
    </source>
</evidence>
<dbReference type="AlphaFoldDB" id="A0A7H8RFV4"/>
<dbReference type="Pfam" id="PF26118">
    <property type="entry name" value="DUF8035"/>
    <property type="match status" value="1"/>
</dbReference>
<dbReference type="InterPro" id="IPR058348">
    <property type="entry name" value="DUF8035"/>
</dbReference>
<accession>A0A7H8RFV4</accession>
<feature type="compositionally biased region" description="Basic and acidic residues" evidence="1">
    <location>
        <begin position="71"/>
        <end position="91"/>
    </location>
</feature>
<feature type="compositionally biased region" description="Basic and acidic residues" evidence="1">
    <location>
        <begin position="461"/>
        <end position="484"/>
    </location>
</feature>
<feature type="compositionally biased region" description="Basic residues" evidence="1">
    <location>
        <begin position="423"/>
        <end position="435"/>
    </location>
</feature>
<feature type="compositionally biased region" description="Basic and acidic residues" evidence="1">
    <location>
        <begin position="362"/>
        <end position="422"/>
    </location>
</feature>
<name>A0A7H8RFV4_TALRU</name>
<feature type="compositionally biased region" description="Acidic residues" evidence="1">
    <location>
        <begin position="618"/>
        <end position="628"/>
    </location>
</feature>
<feature type="region of interest" description="Disordered" evidence="1">
    <location>
        <begin position="355"/>
        <end position="538"/>
    </location>
</feature>
<dbReference type="KEGG" id="trg:TRUGW13939_10603"/>
<sequence length="664" mass="75876">MSHSSRYRSDSPGSKRLYDPLRASTGTVPTDLYASPTSYYGHEGMLSAKTAERRGGFFSADARDHVDVKPISKTAYRDGGHSTKTRTEYAVRPRSQTIADSRREPLSLVIPQTPTRSSQVPASAYERTISPLPPRAPYSREDPERYTAPPSRSHRRPYGSDYPSDTGYLEPHDRSRKHRDRGYRVYRPGGVSHYPAYGDPRKWDDSRYYDAYSYTNARETFEKESAARSSQRTSRRTGRPLSMTATEMAPGQSSYARDSRGPPPSQRGFDRLPGGDRLRITSGREYSDSDANRDPRRHPYQRGSVLHQDREDGYYSVTDDPKESRNHRHRSRHRGSLKQAGELLAPVLSGLATLGLASGYSDDGRSDKYRSRDSEHGRSDRNKDYDRDHRDGEREKVLSDDRRLRERSQRRDDSSASETESRTRRRDKSSARRHHSSSDSDSGRGSHQRSRANSSRHRSKPKDESSEISTKRALVENGSEDRPRKPVTVEPPMAKEPEAPPKSILKAPREKFPEDDNPIREGVAPLKDAHKQGIPPGARWTKIDRRLVNPAALNLGHERFEERSDYVIVLRVLTKEEIQAYAVKTQEIRDERYKEAKEERRRVREERRRNGENNDSSSSDDEDEDDEERAPLAIEAPPEKDDFPVSRDKGRVANDMVNEAMKVR</sequence>
<evidence type="ECO:0000313" key="3">
    <source>
        <dbReference type="EMBL" id="QKX63433.1"/>
    </source>
</evidence>
<feature type="region of interest" description="Disordered" evidence="1">
    <location>
        <begin position="220"/>
        <end position="342"/>
    </location>
</feature>
<dbReference type="PANTHER" id="PTHR42081">
    <property type="entry name" value="ZINC FINGER PROTEIN DHHC DOMAIN CONTAINING PROTEIN"/>
    <property type="match status" value="1"/>
</dbReference>
<feature type="compositionally biased region" description="Basic residues" evidence="1">
    <location>
        <begin position="446"/>
        <end position="460"/>
    </location>
</feature>
<dbReference type="PANTHER" id="PTHR42081:SF1">
    <property type="entry name" value="ZINC FINGER PROTEIN DHHC DOMAIN CONTAINING PROTEIN"/>
    <property type="match status" value="1"/>
</dbReference>
<dbReference type="EMBL" id="CP055903">
    <property type="protein sequence ID" value="QKX63433.1"/>
    <property type="molecule type" value="Genomic_DNA"/>
</dbReference>
<proteinExistence type="predicted"/>
<feature type="domain" description="DUF8035" evidence="2">
    <location>
        <begin position="538"/>
        <end position="590"/>
    </location>
</feature>
<feature type="compositionally biased region" description="Basic and acidic residues" evidence="1">
    <location>
        <begin position="591"/>
        <end position="612"/>
    </location>
</feature>
<dbReference type="RefSeq" id="XP_035349607.1">
    <property type="nucleotide sequence ID" value="XM_035493714.1"/>
</dbReference>
<evidence type="ECO:0000313" key="4">
    <source>
        <dbReference type="Proteomes" id="UP000509510"/>
    </source>
</evidence>
<reference evidence="4" key="1">
    <citation type="submission" date="2020-06" db="EMBL/GenBank/DDBJ databases">
        <title>A chromosome-scale genome assembly of Talaromyces rugulosus W13939.</title>
        <authorList>
            <person name="Wang B."/>
            <person name="Guo L."/>
            <person name="Ye K."/>
            <person name="Wang L."/>
        </authorList>
    </citation>
    <scope>NUCLEOTIDE SEQUENCE [LARGE SCALE GENOMIC DNA]</scope>
    <source>
        <strain evidence="4">W13939</strain>
    </source>
</reference>
<feature type="region of interest" description="Disordered" evidence="1">
    <location>
        <begin position="71"/>
        <end position="202"/>
    </location>
</feature>
<feature type="compositionally biased region" description="Basic and acidic residues" evidence="1">
    <location>
        <begin position="637"/>
        <end position="652"/>
    </location>
</feature>
<keyword evidence="4" id="KW-1185">Reference proteome</keyword>
<feature type="compositionally biased region" description="Polar residues" evidence="1">
    <location>
        <begin position="110"/>
        <end position="121"/>
    </location>
</feature>
<dbReference type="GeneID" id="55998082"/>
<feature type="compositionally biased region" description="Basic and acidic residues" evidence="1">
    <location>
        <begin position="285"/>
        <end position="294"/>
    </location>
</feature>
<feature type="region of interest" description="Disordered" evidence="1">
    <location>
        <begin position="591"/>
        <end position="664"/>
    </location>
</feature>
<feature type="compositionally biased region" description="Basic residues" evidence="1">
    <location>
        <begin position="325"/>
        <end position="336"/>
    </location>
</feature>
<feature type="compositionally biased region" description="Basic and acidic residues" evidence="1">
    <location>
        <begin position="507"/>
        <end position="519"/>
    </location>
</feature>
<dbReference type="OrthoDB" id="5418088at2759"/>